<dbReference type="GO" id="GO:0003755">
    <property type="term" value="F:peptidyl-prolyl cis-trans isomerase activity"/>
    <property type="evidence" value="ECO:0007669"/>
    <property type="project" value="InterPro"/>
</dbReference>
<dbReference type="SUPFAM" id="SSF53335">
    <property type="entry name" value="S-adenosyl-L-methionine-dependent methyltransferases"/>
    <property type="match status" value="1"/>
</dbReference>
<evidence type="ECO:0000259" key="1">
    <source>
        <dbReference type="Pfam" id="PF08241"/>
    </source>
</evidence>
<protein>
    <submittedName>
        <fullName evidence="2">Methyltransferase type 11</fullName>
    </submittedName>
</protein>
<dbReference type="eggNOG" id="COG2226">
    <property type="taxonomic scope" value="Bacteria"/>
</dbReference>
<dbReference type="AlphaFoldDB" id="F9UEB4"/>
<keyword evidence="2" id="KW-0489">Methyltransferase</keyword>
<dbReference type="CDD" id="cd02440">
    <property type="entry name" value="AdoMet_MTases"/>
    <property type="match status" value="1"/>
</dbReference>
<dbReference type="Gene3D" id="3.10.50.40">
    <property type="match status" value="1"/>
</dbReference>
<dbReference type="PATRIC" id="fig|768671.3.peg.3451"/>
<dbReference type="Gene3D" id="3.40.50.150">
    <property type="entry name" value="Vaccinia Virus protein VP39"/>
    <property type="match status" value="1"/>
</dbReference>
<evidence type="ECO:0000313" key="3">
    <source>
        <dbReference type="Proteomes" id="UP000005459"/>
    </source>
</evidence>
<dbReference type="PANTHER" id="PTHR43036">
    <property type="entry name" value="OSJNBB0011N17.9 PROTEIN"/>
    <property type="match status" value="1"/>
</dbReference>
<dbReference type="eggNOG" id="COG1047">
    <property type="taxonomic scope" value="Bacteria"/>
</dbReference>
<dbReference type="InterPro" id="IPR029063">
    <property type="entry name" value="SAM-dependent_MTases_sf"/>
</dbReference>
<feature type="domain" description="Methyltransferase type 11" evidence="1">
    <location>
        <begin position="296"/>
        <end position="338"/>
    </location>
</feature>
<dbReference type="Pfam" id="PF08241">
    <property type="entry name" value="Methyltransf_11"/>
    <property type="match status" value="1"/>
</dbReference>
<sequence>MPETPMHEPPDKTSIQTPARIRFDLHWQSEDAMHTDSRVASRLALCRGLIPPELEAEIMDRHVGHCATLRFEPGAWLAPPRDDLLRELRPEHFNRRLPAGAWIEPRAGRFYPRGVLEGVEGISGSDRRPLRLVDVQPERLTADLNHPLAERALDVAVRIEAIRARGDRHVGRCTEVTALITDDGPGMQARWRGQATDFWSDDPFARPDPRPDADFYASPRLVDHLDRTAIAEIGGLYGRLIPAGAHILDLMTSWHSHLPPGLEPAAVTGLGMNRSELDANPVLTARVVHDLNRDPTLPFGDADFSAVICTVSVEYLTRPFEVFREVARVLKPGGRCILTFSNRWFPPKVIRIWQELHAFERLALVLDYLRESGRFGRLETFSLRGLPRPTDDRYAGRLAESDPVFAVWGTRL</sequence>
<reference evidence="2 3" key="1">
    <citation type="submission" date="2011-06" db="EMBL/GenBank/DDBJ databases">
        <title>The draft genome of Thiocapsa marina 5811.</title>
        <authorList>
            <consortium name="US DOE Joint Genome Institute (JGI-PGF)"/>
            <person name="Lucas S."/>
            <person name="Han J."/>
            <person name="Cheng J.-F."/>
            <person name="Goodwin L."/>
            <person name="Pitluck S."/>
            <person name="Peters L."/>
            <person name="Land M.L."/>
            <person name="Hauser L."/>
            <person name="Vogl K."/>
            <person name="Liu Z."/>
            <person name="Imhoff J."/>
            <person name="Thiel V."/>
            <person name="Frigaard N.-U."/>
            <person name="Bryant D."/>
            <person name="Woyke T.J."/>
        </authorList>
    </citation>
    <scope>NUCLEOTIDE SEQUENCE [LARGE SCALE GENOMIC DNA]</scope>
    <source>
        <strain evidence="2 3">5811</strain>
    </source>
</reference>
<dbReference type="STRING" id="768671.ThimaDRAFT_3267"/>
<dbReference type="InterPro" id="IPR046357">
    <property type="entry name" value="PPIase_dom_sf"/>
</dbReference>
<dbReference type="OrthoDB" id="939937at2"/>
<name>F9UEB4_9GAMM</name>
<keyword evidence="2" id="KW-0808">Transferase</keyword>
<evidence type="ECO:0000313" key="2">
    <source>
        <dbReference type="EMBL" id="EGV17235.1"/>
    </source>
</evidence>
<gene>
    <name evidence="2" type="ORF">ThimaDRAFT_3267</name>
</gene>
<dbReference type="GO" id="GO:0032259">
    <property type="term" value="P:methylation"/>
    <property type="evidence" value="ECO:0007669"/>
    <property type="project" value="UniProtKB-KW"/>
</dbReference>
<proteinExistence type="predicted"/>
<accession>F9UEB4</accession>
<organism evidence="2 3">
    <name type="scientific">Thiocapsa marina 5811</name>
    <dbReference type="NCBI Taxonomy" id="768671"/>
    <lineage>
        <taxon>Bacteria</taxon>
        <taxon>Pseudomonadati</taxon>
        <taxon>Pseudomonadota</taxon>
        <taxon>Gammaproteobacteria</taxon>
        <taxon>Chromatiales</taxon>
        <taxon>Chromatiaceae</taxon>
        <taxon>Thiocapsa</taxon>
    </lineage>
</organism>
<dbReference type="Proteomes" id="UP000005459">
    <property type="component" value="Unassembled WGS sequence"/>
</dbReference>
<dbReference type="GO" id="GO:0008757">
    <property type="term" value="F:S-adenosylmethionine-dependent methyltransferase activity"/>
    <property type="evidence" value="ECO:0007669"/>
    <property type="project" value="InterPro"/>
</dbReference>
<dbReference type="EMBL" id="AFWV01000011">
    <property type="protein sequence ID" value="EGV17235.1"/>
    <property type="molecule type" value="Genomic_DNA"/>
</dbReference>
<keyword evidence="3" id="KW-1185">Reference proteome</keyword>
<dbReference type="PANTHER" id="PTHR43036:SF2">
    <property type="entry name" value="OS04G0481300 PROTEIN"/>
    <property type="match status" value="1"/>
</dbReference>
<dbReference type="InterPro" id="IPR013216">
    <property type="entry name" value="Methyltransf_11"/>
</dbReference>